<evidence type="ECO:0000313" key="3">
    <source>
        <dbReference type="Proteomes" id="UP000799424"/>
    </source>
</evidence>
<sequence length="195" mass="21714">MPPRFRPSAPKPLLTESTPRKARPSTAISLTTSSNAPTPMASPLSRPLLESMLSPPPDLPPLEVESAPEPVLLTCPHCSYICTYHLTPTSFTHACTRCLRRFKKHERREWNDQNRLTQFPCLLEEHAVLMEREERKREEEGSGYGSLGRIMSAVWGGSGMTTERRDSLISRDSRRGSGDEASGGGTFGLSSMWSR</sequence>
<dbReference type="OrthoDB" id="10362106at2759"/>
<gene>
    <name evidence="2" type="ORF">CC86DRAFT_102078</name>
</gene>
<protein>
    <submittedName>
        <fullName evidence="2">Uncharacterized protein</fullName>
    </submittedName>
</protein>
<keyword evidence="3" id="KW-1185">Reference proteome</keyword>
<evidence type="ECO:0000313" key="2">
    <source>
        <dbReference type="EMBL" id="KAF2821901.1"/>
    </source>
</evidence>
<dbReference type="AlphaFoldDB" id="A0A6A6ZLB8"/>
<accession>A0A6A6ZLB8</accession>
<name>A0A6A6ZLB8_9PLEO</name>
<feature type="region of interest" description="Disordered" evidence="1">
    <location>
        <begin position="159"/>
        <end position="195"/>
    </location>
</feature>
<feature type="compositionally biased region" description="Polar residues" evidence="1">
    <location>
        <begin position="26"/>
        <end position="37"/>
    </location>
</feature>
<feature type="region of interest" description="Disordered" evidence="1">
    <location>
        <begin position="1"/>
        <end position="63"/>
    </location>
</feature>
<organism evidence="2 3">
    <name type="scientific">Ophiobolus disseminans</name>
    <dbReference type="NCBI Taxonomy" id="1469910"/>
    <lineage>
        <taxon>Eukaryota</taxon>
        <taxon>Fungi</taxon>
        <taxon>Dikarya</taxon>
        <taxon>Ascomycota</taxon>
        <taxon>Pezizomycotina</taxon>
        <taxon>Dothideomycetes</taxon>
        <taxon>Pleosporomycetidae</taxon>
        <taxon>Pleosporales</taxon>
        <taxon>Pleosporineae</taxon>
        <taxon>Phaeosphaeriaceae</taxon>
        <taxon>Ophiobolus</taxon>
    </lineage>
</organism>
<dbReference type="Proteomes" id="UP000799424">
    <property type="component" value="Unassembled WGS sequence"/>
</dbReference>
<dbReference type="EMBL" id="MU006236">
    <property type="protein sequence ID" value="KAF2821901.1"/>
    <property type="molecule type" value="Genomic_DNA"/>
</dbReference>
<feature type="compositionally biased region" description="Basic and acidic residues" evidence="1">
    <location>
        <begin position="162"/>
        <end position="178"/>
    </location>
</feature>
<feature type="compositionally biased region" description="Low complexity" evidence="1">
    <location>
        <begin position="42"/>
        <end position="53"/>
    </location>
</feature>
<evidence type="ECO:0000256" key="1">
    <source>
        <dbReference type="SAM" id="MobiDB-lite"/>
    </source>
</evidence>
<reference evidence="2" key="1">
    <citation type="journal article" date="2020" name="Stud. Mycol.">
        <title>101 Dothideomycetes genomes: a test case for predicting lifestyles and emergence of pathogens.</title>
        <authorList>
            <person name="Haridas S."/>
            <person name="Albert R."/>
            <person name="Binder M."/>
            <person name="Bloem J."/>
            <person name="Labutti K."/>
            <person name="Salamov A."/>
            <person name="Andreopoulos B."/>
            <person name="Baker S."/>
            <person name="Barry K."/>
            <person name="Bills G."/>
            <person name="Bluhm B."/>
            <person name="Cannon C."/>
            <person name="Castanera R."/>
            <person name="Culley D."/>
            <person name="Daum C."/>
            <person name="Ezra D."/>
            <person name="Gonzalez J."/>
            <person name="Henrissat B."/>
            <person name="Kuo A."/>
            <person name="Liang C."/>
            <person name="Lipzen A."/>
            <person name="Lutzoni F."/>
            <person name="Magnuson J."/>
            <person name="Mondo S."/>
            <person name="Nolan M."/>
            <person name="Ohm R."/>
            <person name="Pangilinan J."/>
            <person name="Park H.-J."/>
            <person name="Ramirez L."/>
            <person name="Alfaro M."/>
            <person name="Sun H."/>
            <person name="Tritt A."/>
            <person name="Yoshinaga Y."/>
            <person name="Zwiers L.-H."/>
            <person name="Turgeon B."/>
            <person name="Goodwin S."/>
            <person name="Spatafora J."/>
            <person name="Crous P."/>
            <person name="Grigoriev I."/>
        </authorList>
    </citation>
    <scope>NUCLEOTIDE SEQUENCE</scope>
    <source>
        <strain evidence="2">CBS 113818</strain>
    </source>
</reference>
<proteinExistence type="predicted"/>